<proteinExistence type="predicted"/>
<reference evidence="2" key="1">
    <citation type="submission" date="2024-06" db="EMBL/GenBank/DDBJ databases">
        <authorList>
            <consortium name="consrtm"/>
            <person name="Uemura M."/>
            <person name="Terahara T."/>
        </authorList>
    </citation>
    <scope>NUCLEOTIDE SEQUENCE</scope>
    <source>
        <strain evidence="2">KM77-8</strain>
    </source>
</reference>
<accession>A0AAT9HFY3</accession>
<gene>
    <name evidence="2" type="ORF">SHKM778_24680</name>
</gene>
<dbReference type="AlphaFoldDB" id="A0AAT9HFY3"/>
<feature type="region of interest" description="Disordered" evidence="1">
    <location>
        <begin position="58"/>
        <end position="78"/>
    </location>
</feature>
<organism evidence="2">
    <name type="scientific">Streptomyces haneummycinicus</name>
    <dbReference type="NCBI Taxonomy" id="3074435"/>
    <lineage>
        <taxon>Bacteria</taxon>
        <taxon>Bacillati</taxon>
        <taxon>Actinomycetota</taxon>
        <taxon>Actinomycetes</taxon>
        <taxon>Kitasatosporales</taxon>
        <taxon>Streptomycetaceae</taxon>
        <taxon>Streptomyces</taxon>
    </lineage>
</organism>
<evidence type="ECO:0000256" key="1">
    <source>
        <dbReference type="SAM" id="MobiDB-lite"/>
    </source>
</evidence>
<reference evidence="2" key="2">
    <citation type="submission" date="2024-07" db="EMBL/GenBank/DDBJ databases">
        <title>Streptomyces haneummycinica sp. nov., a new antibiotic-producing actinobacterium isolated from marine sediment.</title>
        <authorList>
            <person name="Uemura M."/>
            <person name="Hamada M."/>
            <person name="Hirano S."/>
            <person name="Kobayashi K."/>
            <person name="Ohshiro T."/>
            <person name="Kobayashi T."/>
            <person name="Terahara T."/>
        </authorList>
    </citation>
    <scope>NUCLEOTIDE SEQUENCE</scope>
    <source>
        <strain evidence="2">KM77-8</strain>
    </source>
</reference>
<evidence type="ECO:0000313" key="2">
    <source>
        <dbReference type="EMBL" id="BFO16080.1"/>
    </source>
</evidence>
<protein>
    <submittedName>
        <fullName evidence="2">Uncharacterized protein</fullName>
    </submittedName>
</protein>
<dbReference type="EMBL" id="AP035768">
    <property type="protein sequence ID" value="BFO16080.1"/>
    <property type="molecule type" value="Genomic_DNA"/>
</dbReference>
<sequence length="95" mass="9949">MFGAHPFTPPQFMRRAAELVVADGGEQRDLGAQPGGGHGLVAALPTGARVEEAARDGLTGRGRLGDPHGEAGAITSDNRDLHRHTTLCMDNHGQD</sequence>
<name>A0AAT9HFY3_9ACTN</name>